<sequence length="184" mass="20480">MTKNENELLCDSELLTAIIAKVTKRKHKHLNPEVGKDRTLTKCKRLFKKGASPEVLTEVLIKLKQSPEYYEYYIQHFLPALNKGLDQAKKKEIEQVISGIISQSSNPDNIAQSRRGSIESEDSGVESGNSSETEDDHNASKKHSISSANTISEGQGVEKDNGMTIFTMEKRGEKRKAAKTVCEA</sequence>
<protein>
    <submittedName>
        <fullName evidence="2">Uncharacterized protein</fullName>
    </submittedName>
</protein>
<keyword evidence="3" id="KW-1185">Reference proteome</keyword>
<comment type="caution">
    <text evidence="2">The sequence shown here is derived from an EMBL/GenBank/DDBJ whole genome shotgun (WGS) entry which is preliminary data.</text>
</comment>
<evidence type="ECO:0000256" key="1">
    <source>
        <dbReference type="SAM" id="MobiDB-lite"/>
    </source>
</evidence>
<feature type="compositionally biased region" description="Polar residues" evidence="1">
    <location>
        <begin position="103"/>
        <end position="115"/>
    </location>
</feature>
<dbReference type="EMBL" id="JAFNEN010002373">
    <property type="protein sequence ID" value="KAG8172799.1"/>
    <property type="molecule type" value="Genomic_DNA"/>
</dbReference>
<organism evidence="2 3">
    <name type="scientific">Oedothorax gibbosus</name>
    <dbReference type="NCBI Taxonomy" id="931172"/>
    <lineage>
        <taxon>Eukaryota</taxon>
        <taxon>Metazoa</taxon>
        <taxon>Ecdysozoa</taxon>
        <taxon>Arthropoda</taxon>
        <taxon>Chelicerata</taxon>
        <taxon>Arachnida</taxon>
        <taxon>Araneae</taxon>
        <taxon>Araneomorphae</taxon>
        <taxon>Entelegynae</taxon>
        <taxon>Araneoidea</taxon>
        <taxon>Linyphiidae</taxon>
        <taxon>Erigoninae</taxon>
        <taxon>Oedothorax</taxon>
    </lineage>
</organism>
<evidence type="ECO:0000313" key="2">
    <source>
        <dbReference type="EMBL" id="KAG8172799.1"/>
    </source>
</evidence>
<dbReference type="AlphaFoldDB" id="A0AAV6TMJ8"/>
<gene>
    <name evidence="2" type="ORF">JTE90_005682</name>
</gene>
<evidence type="ECO:0000313" key="3">
    <source>
        <dbReference type="Proteomes" id="UP000827092"/>
    </source>
</evidence>
<name>A0AAV6TMJ8_9ARAC</name>
<accession>A0AAV6TMJ8</accession>
<proteinExistence type="predicted"/>
<reference evidence="2 3" key="1">
    <citation type="journal article" date="2022" name="Nat. Ecol. Evol.">
        <title>A masculinizing supergene underlies an exaggerated male reproductive morph in a spider.</title>
        <authorList>
            <person name="Hendrickx F."/>
            <person name="De Corte Z."/>
            <person name="Sonet G."/>
            <person name="Van Belleghem S.M."/>
            <person name="Kostlbacher S."/>
            <person name="Vangestel C."/>
        </authorList>
    </citation>
    <scope>NUCLEOTIDE SEQUENCE [LARGE SCALE GENOMIC DNA]</scope>
    <source>
        <strain evidence="2">W744_W776</strain>
    </source>
</reference>
<dbReference type="Proteomes" id="UP000827092">
    <property type="component" value="Unassembled WGS sequence"/>
</dbReference>
<feature type="region of interest" description="Disordered" evidence="1">
    <location>
        <begin position="103"/>
        <end position="184"/>
    </location>
</feature>